<organism evidence="1 2">
    <name type="scientific">Leptospira ryugenii</name>
    <dbReference type="NCBI Taxonomy" id="1917863"/>
    <lineage>
        <taxon>Bacteria</taxon>
        <taxon>Pseudomonadati</taxon>
        <taxon>Spirochaetota</taxon>
        <taxon>Spirochaetia</taxon>
        <taxon>Leptospirales</taxon>
        <taxon>Leptospiraceae</taxon>
        <taxon>Leptospira</taxon>
    </lineage>
</organism>
<name>A0A2P2E448_9LEPT</name>
<accession>A0A2P2E448</accession>
<sequence length="144" mass="16629">MIDLSQSNFEDGFIYDLNGEWQFYWMDFLKPGAEDQRKRNYLNVPSEWQNNGYPEFGHATYKLDINLPAKTTDLALDLRSVACSYEIYANGDLLGKQGKIGTNEGESIPLIRHSIYTIKESLLEDNRLTIILYVSNYHYFKGGL</sequence>
<proteinExistence type="predicted"/>
<dbReference type="EMBL" id="BFBB01000008">
    <property type="protein sequence ID" value="GBF51652.1"/>
    <property type="molecule type" value="Genomic_DNA"/>
</dbReference>
<reference evidence="1 2" key="1">
    <citation type="submission" date="2018-02" db="EMBL/GenBank/DDBJ databases">
        <title>Novel Leptospira species isolated from soil and water in Japan.</title>
        <authorList>
            <person name="Nakao R."/>
            <person name="Masuzawa T."/>
        </authorList>
    </citation>
    <scope>NUCLEOTIDE SEQUENCE [LARGE SCALE GENOMIC DNA]</scope>
    <source>
        <strain evidence="1 2">YH101</strain>
    </source>
</reference>
<dbReference type="AlphaFoldDB" id="A0A2P2E448"/>
<evidence type="ECO:0000313" key="2">
    <source>
        <dbReference type="Proteomes" id="UP000245133"/>
    </source>
</evidence>
<keyword evidence="2" id="KW-1185">Reference proteome</keyword>
<comment type="caution">
    <text evidence="1">The sequence shown here is derived from an EMBL/GenBank/DDBJ whole genome shotgun (WGS) entry which is preliminary data.</text>
</comment>
<dbReference type="Proteomes" id="UP000245133">
    <property type="component" value="Unassembled WGS sequence"/>
</dbReference>
<dbReference type="Gene3D" id="2.60.120.260">
    <property type="entry name" value="Galactose-binding domain-like"/>
    <property type="match status" value="1"/>
</dbReference>
<dbReference type="InterPro" id="IPR008979">
    <property type="entry name" value="Galactose-bd-like_sf"/>
</dbReference>
<evidence type="ECO:0000313" key="1">
    <source>
        <dbReference type="EMBL" id="GBF51652.1"/>
    </source>
</evidence>
<protein>
    <submittedName>
        <fullName evidence="1">7TM diverse intracellular signaling domain / GHKL domain multi-domain protein</fullName>
    </submittedName>
</protein>
<gene>
    <name evidence="1" type="ORF">LPTSP4_31900</name>
</gene>
<dbReference type="SUPFAM" id="SSF49785">
    <property type="entry name" value="Galactose-binding domain-like"/>
    <property type="match status" value="1"/>
</dbReference>